<proteinExistence type="predicted"/>
<reference evidence="2" key="1">
    <citation type="submission" date="2021-01" db="EMBL/GenBank/DDBJ databases">
        <title>Whole genome shotgun sequence of Actinocatenispora rupis NBRC 107355.</title>
        <authorList>
            <person name="Komaki H."/>
            <person name="Tamura T."/>
        </authorList>
    </citation>
    <scope>NUCLEOTIDE SEQUENCE</scope>
    <source>
        <strain evidence="2">NBRC 107355</strain>
    </source>
</reference>
<dbReference type="Proteomes" id="UP000612808">
    <property type="component" value="Unassembled WGS sequence"/>
</dbReference>
<accession>A0A8J3N8D7</accession>
<evidence type="ECO:0000313" key="3">
    <source>
        <dbReference type="Proteomes" id="UP000612808"/>
    </source>
</evidence>
<comment type="caution">
    <text evidence="2">The sequence shown here is derived from an EMBL/GenBank/DDBJ whole genome shotgun (WGS) entry which is preliminary data.</text>
</comment>
<feature type="region of interest" description="Disordered" evidence="1">
    <location>
        <begin position="220"/>
        <end position="249"/>
    </location>
</feature>
<dbReference type="AlphaFoldDB" id="A0A8J3N8D7"/>
<sequence>MSNRDHTTSGCSESGSDGDQRCMVLALRHLYQQIPCDAVPRIGTTTTPTPGEVVSEQLPVPDRAWFLERSPRFGRILNTVLPHPGGSTTREVLLNGLSGRLLGWWLAVGYADRARLVIATDLSGTWYDALPAADAAAMQVQVYRPGTAPTGRDEVVELLQELARPGSRRRQTAQDWAAAETRMCTCWHRFDDHHLDDLGHPCRRGGCDCRRFASLDTHAGPGRWVPDRPSTLAALGPDGRCQDTAHHTGPDGRRWHWAPTYLTHHTH</sequence>
<dbReference type="RefSeq" id="WP_203655405.1">
    <property type="nucleotide sequence ID" value="NZ_BAAAZM010000002.1"/>
</dbReference>
<dbReference type="EMBL" id="BOMB01000006">
    <property type="protein sequence ID" value="GID10204.1"/>
    <property type="molecule type" value="Genomic_DNA"/>
</dbReference>
<keyword evidence="3" id="KW-1185">Reference proteome</keyword>
<protein>
    <submittedName>
        <fullName evidence="2">Uncharacterized protein</fullName>
    </submittedName>
</protein>
<feature type="compositionally biased region" description="Basic and acidic residues" evidence="1">
    <location>
        <begin position="240"/>
        <end position="249"/>
    </location>
</feature>
<organism evidence="2 3">
    <name type="scientific">Actinocatenispora rupis</name>
    <dbReference type="NCBI Taxonomy" id="519421"/>
    <lineage>
        <taxon>Bacteria</taxon>
        <taxon>Bacillati</taxon>
        <taxon>Actinomycetota</taxon>
        <taxon>Actinomycetes</taxon>
        <taxon>Micromonosporales</taxon>
        <taxon>Micromonosporaceae</taxon>
        <taxon>Actinocatenispora</taxon>
    </lineage>
</organism>
<evidence type="ECO:0000313" key="2">
    <source>
        <dbReference type="EMBL" id="GID10204.1"/>
    </source>
</evidence>
<name>A0A8J3N8D7_9ACTN</name>
<evidence type="ECO:0000256" key="1">
    <source>
        <dbReference type="SAM" id="MobiDB-lite"/>
    </source>
</evidence>
<gene>
    <name evidence="2" type="ORF">Aru02nite_10930</name>
</gene>